<evidence type="ECO:0000259" key="1">
    <source>
        <dbReference type="Pfam" id="PF03372"/>
    </source>
</evidence>
<organism evidence="2 3">
    <name type="scientific">Paenibacillus alba</name>
    <dbReference type="NCBI Taxonomy" id="1197127"/>
    <lineage>
        <taxon>Bacteria</taxon>
        <taxon>Bacillati</taxon>
        <taxon>Bacillota</taxon>
        <taxon>Bacilli</taxon>
        <taxon>Bacillales</taxon>
        <taxon>Paenibacillaceae</taxon>
        <taxon>Paenibacillus</taxon>
    </lineage>
</organism>
<dbReference type="SUPFAM" id="SSF56219">
    <property type="entry name" value="DNase I-like"/>
    <property type="match status" value="1"/>
</dbReference>
<dbReference type="Pfam" id="PF03372">
    <property type="entry name" value="Exo_endo_phos"/>
    <property type="match status" value="1"/>
</dbReference>
<feature type="domain" description="Endonuclease/exonuclease/phosphatase" evidence="1">
    <location>
        <begin position="52"/>
        <end position="260"/>
    </location>
</feature>
<keyword evidence="2" id="KW-0255">Endonuclease</keyword>
<keyword evidence="3" id="KW-1185">Reference proteome</keyword>
<dbReference type="RefSeq" id="WP_326072199.1">
    <property type="nucleotide sequence ID" value="NZ_JARLKY010000026.1"/>
</dbReference>
<dbReference type="PANTHER" id="PTHR14859">
    <property type="entry name" value="CALCOFLUOR WHITE HYPERSENSITIVE PROTEIN PRECURSOR"/>
    <property type="match status" value="1"/>
</dbReference>
<dbReference type="Gene3D" id="3.60.10.10">
    <property type="entry name" value="Endonuclease/exonuclease/phosphatase"/>
    <property type="match status" value="1"/>
</dbReference>
<evidence type="ECO:0000313" key="3">
    <source>
        <dbReference type="Proteomes" id="UP001338137"/>
    </source>
</evidence>
<dbReference type="InterPro" id="IPR051916">
    <property type="entry name" value="GPI-anchor_lipid_remodeler"/>
</dbReference>
<dbReference type="Proteomes" id="UP001338137">
    <property type="component" value="Unassembled WGS sequence"/>
</dbReference>
<accession>A0ABU6G155</accession>
<dbReference type="InterPro" id="IPR005135">
    <property type="entry name" value="Endo/exonuclease/phosphatase"/>
</dbReference>
<keyword evidence="2" id="KW-0540">Nuclease</keyword>
<evidence type="ECO:0000313" key="2">
    <source>
        <dbReference type="EMBL" id="MEC0227901.1"/>
    </source>
</evidence>
<keyword evidence="2" id="KW-0378">Hydrolase</keyword>
<dbReference type="InterPro" id="IPR036691">
    <property type="entry name" value="Endo/exonu/phosph_ase_sf"/>
</dbReference>
<name>A0ABU6G155_9BACL</name>
<dbReference type="EMBL" id="JARLKY010000026">
    <property type="protein sequence ID" value="MEC0227901.1"/>
    <property type="molecule type" value="Genomic_DNA"/>
</dbReference>
<proteinExistence type="predicted"/>
<dbReference type="GO" id="GO:0004519">
    <property type="term" value="F:endonuclease activity"/>
    <property type="evidence" value="ECO:0007669"/>
    <property type="project" value="UniProtKB-KW"/>
</dbReference>
<sequence length="275" mass="30400">MGLLRHTRYVSCFILLFILLLGLSGSSIKSMPYRTVLPVSIQKASSAGLTIITFNIHHGEGLDGKVNLERIAELLGQEHADVIALQEVDRYRLRSGFVDQAKALAELLGMQMRFAPSLTYPIGQYGNAILSRYPIEKSSYELLPGAKETRSLLTAQLQVGSEHIQLATTHLGLSEEDRSAQLARISELLAGTKEPLVLAGDFNMELNAFQDKMDNMQLSNIPLSQTMKATFTDGKRIDYVFTNRTYFGSAQAIPTIYSDHSPVITLIPLGSRVRV</sequence>
<reference evidence="2 3" key="1">
    <citation type="submission" date="2023-03" db="EMBL/GenBank/DDBJ databases">
        <title>Bacillus Genome Sequencing.</title>
        <authorList>
            <person name="Dunlap C."/>
        </authorList>
    </citation>
    <scope>NUCLEOTIDE SEQUENCE [LARGE SCALE GENOMIC DNA]</scope>
    <source>
        <strain evidence="2 3">BD-533</strain>
    </source>
</reference>
<protein>
    <submittedName>
        <fullName evidence="2">Endonuclease/exonuclease/phosphatase family protein</fullName>
    </submittedName>
</protein>
<gene>
    <name evidence="2" type="ORF">P4I72_12265</name>
</gene>
<dbReference type="PANTHER" id="PTHR14859:SF15">
    <property type="entry name" value="ENDONUCLEASE_EXONUCLEASE_PHOSPHATASE DOMAIN-CONTAINING PROTEIN"/>
    <property type="match status" value="1"/>
</dbReference>
<comment type="caution">
    <text evidence="2">The sequence shown here is derived from an EMBL/GenBank/DDBJ whole genome shotgun (WGS) entry which is preliminary data.</text>
</comment>